<organism evidence="1 2">
    <name type="scientific">Novipirellula galeiformis</name>
    <dbReference type="NCBI Taxonomy" id="2528004"/>
    <lineage>
        <taxon>Bacteria</taxon>
        <taxon>Pseudomonadati</taxon>
        <taxon>Planctomycetota</taxon>
        <taxon>Planctomycetia</taxon>
        <taxon>Pirellulales</taxon>
        <taxon>Pirellulaceae</taxon>
        <taxon>Novipirellula</taxon>
    </lineage>
</organism>
<name>A0A5C6CDV5_9BACT</name>
<dbReference type="EMBL" id="SJPT01000006">
    <property type="protein sequence ID" value="TWU21601.1"/>
    <property type="molecule type" value="Genomic_DNA"/>
</dbReference>
<reference evidence="1 2" key="1">
    <citation type="submission" date="2019-02" db="EMBL/GenBank/DDBJ databases">
        <title>Deep-cultivation of Planctomycetes and their phenomic and genomic characterization uncovers novel biology.</title>
        <authorList>
            <person name="Wiegand S."/>
            <person name="Jogler M."/>
            <person name="Boedeker C."/>
            <person name="Pinto D."/>
            <person name="Vollmers J."/>
            <person name="Rivas-Marin E."/>
            <person name="Kohn T."/>
            <person name="Peeters S.H."/>
            <person name="Heuer A."/>
            <person name="Rast P."/>
            <person name="Oberbeckmann S."/>
            <person name="Bunk B."/>
            <person name="Jeske O."/>
            <person name="Meyerdierks A."/>
            <person name="Storesund J.E."/>
            <person name="Kallscheuer N."/>
            <person name="Luecker S."/>
            <person name="Lage O.M."/>
            <person name="Pohl T."/>
            <person name="Merkel B.J."/>
            <person name="Hornburger P."/>
            <person name="Mueller R.-W."/>
            <person name="Bruemmer F."/>
            <person name="Labrenz M."/>
            <person name="Spormann A.M."/>
            <person name="Op Den Camp H."/>
            <person name="Overmann J."/>
            <person name="Amann R."/>
            <person name="Jetten M.S.M."/>
            <person name="Mascher T."/>
            <person name="Medema M.H."/>
            <person name="Devos D.P."/>
            <person name="Kaster A.-K."/>
            <person name="Ovreas L."/>
            <person name="Rohde M."/>
            <person name="Galperin M.Y."/>
            <person name="Jogler C."/>
        </authorList>
    </citation>
    <scope>NUCLEOTIDE SEQUENCE [LARGE SCALE GENOMIC DNA]</scope>
    <source>
        <strain evidence="1 2">Pla52o</strain>
    </source>
</reference>
<dbReference type="Proteomes" id="UP000316304">
    <property type="component" value="Unassembled WGS sequence"/>
</dbReference>
<evidence type="ECO:0000313" key="2">
    <source>
        <dbReference type="Proteomes" id="UP000316304"/>
    </source>
</evidence>
<proteinExistence type="predicted"/>
<protein>
    <submittedName>
        <fullName evidence="1">Uncharacterized protein</fullName>
    </submittedName>
</protein>
<dbReference type="AlphaFoldDB" id="A0A5C6CDV5"/>
<accession>A0A5C6CDV5</accession>
<sequence>MSFLRRYWAAGLILAIVVVHASVIGYVRSRVARLQTAESNTVDMGRYRFQNAADKSRVYQFQLHAVLDPLRRQVGRDRISQQQMEIHEETELLLRQVETAWLQDPEQSQIRDRMMEIVGKHLDEPIVQRLLITDWLELPVPSSRIDIEPSAALRISQNP</sequence>
<keyword evidence="2" id="KW-1185">Reference proteome</keyword>
<evidence type="ECO:0000313" key="1">
    <source>
        <dbReference type="EMBL" id="TWU21601.1"/>
    </source>
</evidence>
<dbReference type="RefSeq" id="WP_231612441.1">
    <property type="nucleotide sequence ID" value="NZ_SJPT01000006.1"/>
</dbReference>
<comment type="caution">
    <text evidence="1">The sequence shown here is derived from an EMBL/GenBank/DDBJ whole genome shotgun (WGS) entry which is preliminary data.</text>
</comment>
<gene>
    <name evidence="1" type="ORF">Pla52o_37880</name>
</gene>